<feature type="transmembrane region" description="Helical" evidence="7">
    <location>
        <begin position="124"/>
        <end position="143"/>
    </location>
</feature>
<feature type="compositionally biased region" description="Polar residues" evidence="6">
    <location>
        <begin position="228"/>
        <end position="237"/>
    </location>
</feature>
<accession>A0A2P5HEZ3</accession>
<evidence type="ECO:0000256" key="1">
    <source>
        <dbReference type="ARBA" id="ARBA00004141"/>
    </source>
</evidence>
<dbReference type="OrthoDB" id="4329349at2759"/>
<reference evidence="9" key="1">
    <citation type="submission" date="2017-09" db="EMBL/GenBank/DDBJ databases">
        <title>Polyketide synthases of a Diaporthe helianthi virulent isolate.</title>
        <authorList>
            <person name="Baroncelli R."/>
        </authorList>
    </citation>
    <scope>NUCLEOTIDE SEQUENCE [LARGE SCALE GENOMIC DNA]</scope>
    <source>
        <strain evidence="9">7/96</strain>
    </source>
</reference>
<evidence type="ECO:0000256" key="2">
    <source>
        <dbReference type="ARBA" id="ARBA00022692"/>
    </source>
</evidence>
<evidence type="ECO:0000313" key="9">
    <source>
        <dbReference type="EMBL" id="POS68799.1"/>
    </source>
</evidence>
<protein>
    <recommendedName>
        <fullName evidence="8">Rhodopsin domain-containing protein</fullName>
    </recommendedName>
</protein>
<feature type="transmembrane region" description="Helical" evidence="7">
    <location>
        <begin position="191"/>
        <end position="208"/>
    </location>
</feature>
<dbReference type="InterPro" id="IPR049326">
    <property type="entry name" value="Rhodopsin_dom_fungi"/>
</dbReference>
<keyword evidence="4 7" id="KW-0472">Membrane</keyword>
<dbReference type="InterPro" id="IPR052337">
    <property type="entry name" value="SAT4-like"/>
</dbReference>
<proteinExistence type="inferred from homology"/>
<comment type="subcellular location">
    <subcellularLocation>
        <location evidence="1">Membrane</location>
        <topology evidence="1">Multi-pass membrane protein</topology>
    </subcellularLocation>
</comment>
<gene>
    <name evidence="9" type="ORF">DHEL01_v212807</name>
</gene>
<keyword evidence="3 7" id="KW-1133">Transmembrane helix</keyword>
<comment type="caution">
    <text evidence="9">The sequence shown here is derived from an EMBL/GenBank/DDBJ whole genome shotgun (WGS) entry which is preliminary data.</text>
</comment>
<evidence type="ECO:0000256" key="3">
    <source>
        <dbReference type="ARBA" id="ARBA00022989"/>
    </source>
</evidence>
<dbReference type="InParanoid" id="A0A2P5HEZ3"/>
<organism evidence="9 10">
    <name type="scientific">Diaporthe helianthi</name>
    <dbReference type="NCBI Taxonomy" id="158607"/>
    <lineage>
        <taxon>Eukaryota</taxon>
        <taxon>Fungi</taxon>
        <taxon>Dikarya</taxon>
        <taxon>Ascomycota</taxon>
        <taxon>Pezizomycotina</taxon>
        <taxon>Sordariomycetes</taxon>
        <taxon>Sordariomycetidae</taxon>
        <taxon>Diaporthales</taxon>
        <taxon>Diaporthaceae</taxon>
        <taxon>Diaporthe</taxon>
    </lineage>
</organism>
<evidence type="ECO:0000256" key="7">
    <source>
        <dbReference type="SAM" id="Phobius"/>
    </source>
</evidence>
<dbReference type="AlphaFoldDB" id="A0A2P5HEZ3"/>
<evidence type="ECO:0000313" key="10">
    <source>
        <dbReference type="Proteomes" id="UP000094444"/>
    </source>
</evidence>
<dbReference type="PANTHER" id="PTHR33048:SF2">
    <property type="entry name" value="SRPK"/>
    <property type="match status" value="1"/>
</dbReference>
<dbReference type="GO" id="GO:0016020">
    <property type="term" value="C:membrane"/>
    <property type="evidence" value="ECO:0007669"/>
    <property type="project" value="UniProtKB-SubCell"/>
</dbReference>
<keyword evidence="10" id="KW-1185">Reference proteome</keyword>
<name>A0A2P5HEZ3_DIAHE</name>
<dbReference type="Proteomes" id="UP000094444">
    <property type="component" value="Unassembled WGS sequence"/>
</dbReference>
<evidence type="ECO:0000256" key="6">
    <source>
        <dbReference type="SAM" id="MobiDB-lite"/>
    </source>
</evidence>
<feature type="region of interest" description="Disordered" evidence="6">
    <location>
        <begin position="228"/>
        <end position="259"/>
    </location>
</feature>
<evidence type="ECO:0000256" key="4">
    <source>
        <dbReference type="ARBA" id="ARBA00023136"/>
    </source>
</evidence>
<keyword evidence="2 7" id="KW-0812">Transmembrane</keyword>
<sequence length="259" mass="29266">MAYSPIIETRALYGSGSLLIFSRSLCRWRMVGFRGFDFDDYFIWFSWAIYTVMTYAADVCDRHADLHTLTLAQRETMTMDEAAPYIWVTVFCRRGNLCRLRLVAEDKHAVLFPTSCQGALGREAHLALVLCTFIMIMGILFGACRPSPRMWKFYTDEGVLIMNIITDLCIMAIPAPVVLRAKMNLWKKVSLVLLFSGGFFIMIAAILHQKDGSTAAICRLFWTSRGKMTTGQSSTMRPSKPGSMPINDSSNDAFEMRKG</sequence>
<feature type="transmembrane region" description="Helical" evidence="7">
    <location>
        <begin position="158"/>
        <end position="179"/>
    </location>
</feature>
<comment type="similarity">
    <text evidence="5">Belongs to the SAT4 family.</text>
</comment>
<feature type="domain" description="Rhodopsin" evidence="8">
    <location>
        <begin position="28"/>
        <end position="207"/>
    </location>
</feature>
<dbReference type="PANTHER" id="PTHR33048">
    <property type="entry name" value="PTH11-LIKE INTEGRAL MEMBRANE PROTEIN (AFU_ORTHOLOGUE AFUA_5G11245)"/>
    <property type="match status" value="1"/>
</dbReference>
<evidence type="ECO:0000256" key="5">
    <source>
        <dbReference type="ARBA" id="ARBA00038359"/>
    </source>
</evidence>
<evidence type="ECO:0000259" key="8">
    <source>
        <dbReference type="Pfam" id="PF20684"/>
    </source>
</evidence>
<dbReference type="Pfam" id="PF20684">
    <property type="entry name" value="Fung_rhodopsin"/>
    <property type="match status" value="1"/>
</dbReference>
<dbReference type="EMBL" id="MAVT02003143">
    <property type="protein sequence ID" value="POS68799.1"/>
    <property type="molecule type" value="Genomic_DNA"/>
</dbReference>